<dbReference type="RefSeq" id="WP_377398852.1">
    <property type="nucleotide sequence ID" value="NZ_JBHTFQ010000001.1"/>
</dbReference>
<dbReference type="Pfam" id="PF03886">
    <property type="entry name" value="ABC_trans_aux"/>
    <property type="match status" value="1"/>
</dbReference>
<proteinExistence type="predicted"/>
<dbReference type="Proteomes" id="UP001596516">
    <property type="component" value="Unassembled WGS sequence"/>
</dbReference>
<sequence>MMTRFLRPLAALALVALLPACAAISALGDAAEPPDVYDLRPAQLGFAASGATGRDLVIEEPNARGALDTDRILIRPNPLQAQYLPNARWSDSTPAMVQTQLLRAFEDAGALRYVGRRPLGLSGDFALISELTDFQAELQPDGRSAMVRIRLSARLVREDDASIRGARVFEATAAAASTQTLDLVAAFDAAAGQLVPELTAWALQAMGVGLRQAVP</sequence>
<reference evidence="4" key="1">
    <citation type="journal article" date="2019" name="Int. J. Syst. Evol. Microbiol.">
        <title>The Global Catalogue of Microorganisms (GCM) 10K type strain sequencing project: providing services to taxonomists for standard genome sequencing and annotation.</title>
        <authorList>
            <consortium name="The Broad Institute Genomics Platform"/>
            <consortium name="The Broad Institute Genome Sequencing Center for Infectious Disease"/>
            <person name="Wu L."/>
            <person name="Ma J."/>
        </authorList>
    </citation>
    <scope>NUCLEOTIDE SEQUENCE [LARGE SCALE GENOMIC DNA]</scope>
    <source>
        <strain evidence="4">CGMCC 1.12750</strain>
    </source>
</reference>
<dbReference type="Gene3D" id="3.40.50.10610">
    <property type="entry name" value="ABC-type transport auxiliary lipoprotein component"/>
    <property type="match status" value="1"/>
</dbReference>
<evidence type="ECO:0000259" key="2">
    <source>
        <dbReference type="Pfam" id="PF03886"/>
    </source>
</evidence>
<feature type="chain" id="PRO_5045536147" evidence="1">
    <location>
        <begin position="23"/>
        <end position="215"/>
    </location>
</feature>
<gene>
    <name evidence="3" type="ORF">ACFQXB_02980</name>
</gene>
<feature type="signal peptide" evidence="1">
    <location>
        <begin position="1"/>
        <end position="22"/>
    </location>
</feature>
<dbReference type="SUPFAM" id="SSF159594">
    <property type="entry name" value="XCC0632-like"/>
    <property type="match status" value="1"/>
</dbReference>
<comment type="caution">
    <text evidence="3">The sequence shown here is derived from an EMBL/GenBank/DDBJ whole genome shotgun (WGS) entry which is preliminary data.</text>
</comment>
<accession>A0ABW2UEV2</accession>
<evidence type="ECO:0000256" key="1">
    <source>
        <dbReference type="SAM" id="SignalP"/>
    </source>
</evidence>
<protein>
    <submittedName>
        <fullName evidence="3">ABC-type transport auxiliary lipoprotein family protein</fullName>
    </submittedName>
</protein>
<name>A0ABW2UEV2_9RHOB</name>
<evidence type="ECO:0000313" key="3">
    <source>
        <dbReference type="EMBL" id="MFC7703159.1"/>
    </source>
</evidence>
<feature type="domain" description="ABC-type transport auxiliary lipoprotein component" evidence="2">
    <location>
        <begin position="37"/>
        <end position="196"/>
    </location>
</feature>
<organism evidence="3 4">
    <name type="scientific">Plastorhodobacter daqingensis</name>
    <dbReference type="NCBI Taxonomy" id="1387281"/>
    <lineage>
        <taxon>Bacteria</taxon>
        <taxon>Pseudomonadati</taxon>
        <taxon>Pseudomonadota</taxon>
        <taxon>Alphaproteobacteria</taxon>
        <taxon>Rhodobacterales</taxon>
        <taxon>Paracoccaceae</taxon>
        <taxon>Plastorhodobacter</taxon>
    </lineage>
</organism>
<keyword evidence="4" id="KW-1185">Reference proteome</keyword>
<keyword evidence="1" id="KW-0732">Signal</keyword>
<dbReference type="EMBL" id="JBHTFQ010000001">
    <property type="protein sequence ID" value="MFC7703159.1"/>
    <property type="molecule type" value="Genomic_DNA"/>
</dbReference>
<dbReference type="InterPro" id="IPR005586">
    <property type="entry name" value="ABC_trans_aux"/>
</dbReference>
<keyword evidence="3" id="KW-0449">Lipoprotein</keyword>
<evidence type="ECO:0000313" key="4">
    <source>
        <dbReference type="Proteomes" id="UP001596516"/>
    </source>
</evidence>